<sequence length="445" mass="47542">MWCSPKPQSPPSEQKATKELLSYQDETPPAPSQQTVSLPPGILASPHSLFPVLSRRTVPKRRQSPHVAGSEEAVGMLPSGGRGNGPSGGQGDKRPQTDAQSVQEETGKPYQPDLPGNGQQLLPRTRTTAATARTTFGQRAVSAHGRPGASSENALPSASPAPPPRIRTNVLPPGLERAMQEFRAAGRSYIPAPGTPGRPVMSGPGRRAFSDSTHPSAAVPAASGSPSEDELSKIREIIEEAVEQQAAAALAPLRVVVNELNKVIQAASQENSDLREQNDTLSRQIDLHYRDIQQHSEIASTHIRALTNLVSAHTQINRAANENLAVTCTLVGHLSQVIANIPQSLSQVVQGVVVQAIQSALSQIAAAEQEALDSIRAFLSGQFANLESRQAAAFQLQLQQQLRQRREPEHSQGSGREVQQESEGVPRGFGKIKAMLSKKPKSGPE</sequence>
<feature type="region of interest" description="Disordered" evidence="2">
    <location>
        <begin position="1"/>
        <end position="171"/>
    </location>
</feature>
<dbReference type="EMBL" id="KE652346">
    <property type="protein sequence ID" value="EQL02143.1"/>
    <property type="molecule type" value="Genomic_DNA"/>
</dbReference>
<proteinExistence type="predicted"/>
<dbReference type="Proteomes" id="UP000019374">
    <property type="component" value="Unassembled WGS sequence"/>
</dbReference>
<dbReference type="eggNOG" id="ENOG502T15E">
    <property type="taxonomic scope" value="Eukaryota"/>
</dbReference>
<feature type="coiled-coil region" evidence="1">
    <location>
        <begin position="257"/>
        <end position="284"/>
    </location>
</feature>
<feature type="compositionally biased region" description="Low complexity" evidence="2">
    <location>
        <begin position="215"/>
        <end position="226"/>
    </location>
</feature>
<reference evidence="3 4" key="1">
    <citation type="journal article" date="2013" name="Chin. Sci. Bull.">
        <title>Genome survey uncovers the secrets of sex and lifestyle in caterpillar fungus.</title>
        <authorList>
            <person name="Hu X."/>
            <person name="Zhang Y."/>
            <person name="Xiao G."/>
            <person name="Zheng P."/>
            <person name="Xia Y."/>
            <person name="Zhang X."/>
            <person name="St Leger R.J."/>
            <person name="Liu X."/>
            <person name="Wang C."/>
        </authorList>
    </citation>
    <scope>NUCLEOTIDE SEQUENCE [LARGE SCALE GENOMIC DNA]</scope>
    <source>
        <strain evidence="4">Co18 / CGMCC 3.14243</strain>
        <tissue evidence="3">Fruit-body</tissue>
    </source>
</reference>
<dbReference type="HOGENOM" id="CLU_615535_0_0_1"/>
<gene>
    <name evidence="3" type="ORF">OCS_02139</name>
</gene>
<feature type="compositionally biased region" description="Gly residues" evidence="2">
    <location>
        <begin position="78"/>
        <end position="90"/>
    </location>
</feature>
<evidence type="ECO:0000256" key="2">
    <source>
        <dbReference type="SAM" id="MobiDB-lite"/>
    </source>
</evidence>
<accession>T5AK14</accession>
<dbReference type="AlphaFoldDB" id="T5AK14"/>
<keyword evidence="1" id="KW-0175">Coiled coil</keyword>
<feature type="compositionally biased region" description="Low complexity" evidence="2">
    <location>
        <begin position="1"/>
        <end position="14"/>
    </location>
</feature>
<protein>
    <submittedName>
        <fullName evidence="3">Uncharacterized protein</fullName>
    </submittedName>
</protein>
<feature type="compositionally biased region" description="Low complexity" evidence="2">
    <location>
        <begin position="124"/>
        <end position="135"/>
    </location>
</feature>
<feature type="region of interest" description="Disordered" evidence="2">
    <location>
        <begin position="188"/>
        <end position="230"/>
    </location>
</feature>
<name>T5AK14_OPHSC</name>
<feature type="compositionally biased region" description="Low complexity" evidence="2">
    <location>
        <begin position="149"/>
        <end position="158"/>
    </location>
</feature>
<organism evidence="3 4">
    <name type="scientific">Ophiocordyceps sinensis (strain Co18 / CGMCC 3.14243)</name>
    <name type="common">Yarsagumba caterpillar fungus</name>
    <name type="synonym">Hirsutella sinensis</name>
    <dbReference type="NCBI Taxonomy" id="911162"/>
    <lineage>
        <taxon>Eukaryota</taxon>
        <taxon>Fungi</taxon>
        <taxon>Dikarya</taxon>
        <taxon>Ascomycota</taxon>
        <taxon>Pezizomycotina</taxon>
        <taxon>Sordariomycetes</taxon>
        <taxon>Hypocreomycetidae</taxon>
        <taxon>Hypocreales</taxon>
        <taxon>Ophiocordycipitaceae</taxon>
        <taxon>Ophiocordyceps</taxon>
    </lineage>
</organism>
<evidence type="ECO:0000313" key="4">
    <source>
        <dbReference type="Proteomes" id="UP000019374"/>
    </source>
</evidence>
<evidence type="ECO:0000256" key="1">
    <source>
        <dbReference type="SAM" id="Coils"/>
    </source>
</evidence>
<evidence type="ECO:0000313" key="3">
    <source>
        <dbReference type="EMBL" id="EQL02143.1"/>
    </source>
</evidence>
<feature type="compositionally biased region" description="Basic residues" evidence="2">
    <location>
        <begin position="436"/>
        <end position="445"/>
    </location>
</feature>
<feature type="region of interest" description="Disordered" evidence="2">
    <location>
        <begin position="401"/>
        <end position="445"/>
    </location>
</feature>
<dbReference type="OrthoDB" id="3903267at2759"/>